<dbReference type="KEGG" id="snan:I6N98_09125"/>
<accession>A0A7T4URY1</accession>
<protein>
    <submittedName>
        <fullName evidence="3">Efflux RND transporter periplasmic adaptor subunit</fullName>
    </submittedName>
</protein>
<dbReference type="Gene3D" id="1.10.287.470">
    <property type="entry name" value="Helix hairpin bin"/>
    <property type="match status" value="1"/>
</dbReference>
<keyword evidence="4" id="KW-1185">Reference proteome</keyword>
<dbReference type="GO" id="GO:1990281">
    <property type="term" value="C:efflux pump complex"/>
    <property type="evidence" value="ECO:0007669"/>
    <property type="project" value="TreeGrafter"/>
</dbReference>
<reference evidence="3 4" key="1">
    <citation type="submission" date="2020-12" db="EMBL/GenBank/DDBJ databases">
        <authorList>
            <person name="Shan Y."/>
        </authorList>
    </citation>
    <scope>NUCLEOTIDE SEQUENCE [LARGE SCALE GENOMIC DNA]</scope>
    <source>
        <strain evidence="4">csc3.9</strain>
    </source>
</reference>
<dbReference type="EMBL" id="CP066167">
    <property type="protein sequence ID" value="QQD19972.1"/>
    <property type="molecule type" value="Genomic_DNA"/>
</dbReference>
<feature type="transmembrane region" description="Helical" evidence="2">
    <location>
        <begin position="30"/>
        <end position="50"/>
    </location>
</feature>
<gene>
    <name evidence="3" type="ORF">I6N98_09125</name>
</gene>
<dbReference type="Gene3D" id="2.40.420.20">
    <property type="match status" value="1"/>
</dbReference>
<dbReference type="InterPro" id="IPR006143">
    <property type="entry name" value="RND_pump_MFP"/>
</dbReference>
<dbReference type="Gene3D" id="2.40.30.170">
    <property type="match status" value="1"/>
</dbReference>
<dbReference type="SUPFAM" id="SSF111369">
    <property type="entry name" value="HlyD-like secretion proteins"/>
    <property type="match status" value="1"/>
</dbReference>
<keyword evidence="2" id="KW-1133">Transmembrane helix</keyword>
<dbReference type="PANTHER" id="PTHR30469">
    <property type="entry name" value="MULTIDRUG RESISTANCE PROTEIN MDTA"/>
    <property type="match status" value="1"/>
</dbReference>
<sequence length="372" mass="41647">MSNIITWQYQTYWKLFSAFGICMKDSRTGFFSTVYMMCVLLFYSGFVYSFDCDLSEYYNPIEVGSIQDKSCFVVGERHRKHLSVPVIAESESTISISSKLTGFVSEIFVNEGDRVTKGDELVLIDDPVLNDSLSVAYKNLVVARGKHKKSKASFKRIAILFQNKLISKEAYEAAELEHDISLAEMETAEEHYKSSKKSKSYSLIHAPYDGFVRSVDARVGQLSQYGEGLLVLTKIDDLVLKGWVPASFIADVVFDGPVEVDIAGDRYSADVLFVSDEINTRHQSVEIKLKTTSKITGGMSGMYGEALLSFRDDRLGGYLIPKEAIVFHGGMYGVFVASEQSRVKFRWIDSGDEYNEMVEVISGLSAGEKIIF</sequence>
<dbReference type="NCBIfam" id="TIGR01730">
    <property type="entry name" value="RND_mfp"/>
    <property type="match status" value="1"/>
</dbReference>
<organism evidence="3 4">
    <name type="scientific">Spongiibacter nanhainus</name>
    <dbReference type="NCBI Taxonomy" id="2794344"/>
    <lineage>
        <taxon>Bacteria</taxon>
        <taxon>Pseudomonadati</taxon>
        <taxon>Pseudomonadota</taxon>
        <taxon>Gammaproteobacteria</taxon>
        <taxon>Cellvibrionales</taxon>
        <taxon>Spongiibacteraceae</taxon>
        <taxon>Spongiibacter</taxon>
    </lineage>
</organism>
<evidence type="ECO:0000313" key="3">
    <source>
        <dbReference type="EMBL" id="QQD19972.1"/>
    </source>
</evidence>
<keyword evidence="2" id="KW-0812">Transmembrane</keyword>
<keyword evidence="2" id="KW-0472">Membrane</keyword>
<dbReference type="AlphaFoldDB" id="A0A7T4URY1"/>
<evidence type="ECO:0000313" key="4">
    <source>
        <dbReference type="Proteomes" id="UP000596063"/>
    </source>
</evidence>
<comment type="similarity">
    <text evidence="1">Belongs to the membrane fusion protein (MFP) (TC 8.A.1) family.</text>
</comment>
<dbReference type="RefSeq" id="WP_198571453.1">
    <property type="nucleotide sequence ID" value="NZ_CP066167.1"/>
</dbReference>
<name>A0A7T4URY1_9GAMM</name>
<dbReference type="PANTHER" id="PTHR30469:SF15">
    <property type="entry name" value="HLYD FAMILY OF SECRETION PROTEINS"/>
    <property type="match status" value="1"/>
</dbReference>
<dbReference type="GO" id="GO:0015562">
    <property type="term" value="F:efflux transmembrane transporter activity"/>
    <property type="evidence" value="ECO:0007669"/>
    <property type="project" value="TreeGrafter"/>
</dbReference>
<evidence type="ECO:0000256" key="2">
    <source>
        <dbReference type="SAM" id="Phobius"/>
    </source>
</evidence>
<evidence type="ECO:0000256" key="1">
    <source>
        <dbReference type="ARBA" id="ARBA00009477"/>
    </source>
</evidence>
<dbReference type="Gene3D" id="2.40.50.100">
    <property type="match status" value="1"/>
</dbReference>
<proteinExistence type="inferred from homology"/>
<dbReference type="Proteomes" id="UP000596063">
    <property type="component" value="Chromosome"/>
</dbReference>